<sequence>MALFGLGKKKDETKSSCCCGGTCTPETMEKAEEKKNSMGVKILGGGCAKCNQLEAATVEALTELGMDTTIEHIKEWGEIASYGVMTTPALVIDGKIVSFGKVLKKEEVIKILKEVRG</sequence>
<gene>
    <name evidence="2" type="ORF">WMO37_06250</name>
</gene>
<reference evidence="2" key="1">
    <citation type="submission" date="2024-03" db="EMBL/GenBank/DDBJ databases">
        <title>Human intestinal bacterial collection.</title>
        <authorList>
            <person name="Pauvert C."/>
            <person name="Hitch T.C.A."/>
            <person name="Clavel T."/>
        </authorList>
    </citation>
    <scope>NUCLEOTIDE SEQUENCE [LARGE SCALE GENOMIC DNA]</scope>
    <source>
        <strain evidence="2">CLA-AA-H89B</strain>
    </source>
</reference>
<name>A0ABV1H4J8_9FIRM</name>
<dbReference type="InterPro" id="IPR005243">
    <property type="entry name" value="THIRX-like_proc"/>
</dbReference>
<dbReference type="Gene3D" id="3.40.30.10">
    <property type="entry name" value="Glutaredoxin"/>
    <property type="match status" value="1"/>
</dbReference>
<evidence type="ECO:0000313" key="3">
    <source>
        <dbReference type="Proteomes" id="UP001546774"/>
    </source>
</evidence>
<dbReference type="Pfam" id="PF13192">
    <property type="entry name" value="Thioredoxin_3"/>
    <property type="match status" value="1"/>
</dbReference>
<proteinExistence type="predicted"/>
<dbReference type="SUPFAM" id="SSF52833">
    <property type="entry name" value="Thioredoxin-like"/>
    <property type="match status" value="1"/>
</dbReference>
<dbReference type="InterPro" id="IPR012336">
    <property type="entry name" value="Thioredoxin-like_fold"/>
</dbReference>
<keyword evidence="3" id="KW-1185">Reference proteome</keyword>
<accession>A0ABV1H4J8</accession>
<dbReference type="PANTHER" id="PTHR36450:SF1">
    <property type="entry name" value="THIOREDOXIN"/>
    <property type="match status" value="1"/>
</dbReference>
<evidence type="ECO:0000313" key="2">
    <source>
        <dbReference type="EMBL" id="MEQ2554623.1"/>
    </source>
</evidence>
<dbReference type="InterPro" id="IPR036249">
    <property type="entry name" value="Thioredoxin-like_sf"/>
</dbReference>
<evidence type="ECO:0000259" key="1">
    <source>
        <dbReference type="Pfam" id="PF13192"/>
    </source>
</evidence>
<dbReference type="PANTHER" id="PTHR36450">
    <property type="entry name" value="THIOREDOXIN"/>
    <property type="match status" value="1"/>
</dbReference>
<dbReference type="Proteomes" id="UP001546774">
    <property type="component" value="Unassembled WGS sequence"/>
</dbReference>
<comment type="caution">
    <text evidence="2">The sequence shown here is derived from an EMBL/GenBank/DDBJ whole genome shotgun (WGS) entry which is preliminary data.</text>
</comment>
<organism evidence="2 3">
    <name type="scientific">Lachnospira intestinalis</name>
    <dbReference type="NCBI Taxonomy" id="3133158"/>
    <lineage>
        <taxon>Bacteria</taxon>
        <taxon>Bacillati</taxon>
        <taxon>Bacillota</taxon>
        <taxon>Clostridia</taxon>
        <taxon>Lachnospirales</taxon>
        <taxon>Lachnospiraceae</taxon>
        <taxon>Lachnospira</taxon>
    </lineage>
</organism>
<protein>
    <submittedName>
        <fullName evidence="2">Thioredoxin family protein</fullName>
    </submittedName>
</protein>
<feature type="domain" description="Thioredoxin-like fold" evidence="1">
    <location>
        <begin position="38"/>
        <end position="113"/>
    </location>
</feature>
<dbReference type="NCBIfam" id="TIGR00412">
    <property type="entry name" value="redox_disulf_2"/>
    <property type="match status" value="1"/>
</dbReference>
<dbReference type="EMBL" id="JBBMFS010000004">
    <property type="protein sequence ID" value="MEQ2554623.1"/>
    <property type="molecule type" value="Genomic_DNA"/>
</dbReference>